<dbReference type="Pfam" id="PF17820">
    <property type="entry name" value="PDZ_6"/>
    <property type="match status" value="1"/>
</dbReference>
<comment type="caution">
    <text evidence="2">The sequence shown here is derived from an EMBL/GenBank/DDBJ whole genome shotgun (WGS) entry which is preliminary data.</text>
</comment>
<name>A0A7J7MMT3_9MAGN</name>
<dbReference type="SUPFAM" id="SSF50156">
    <property type="entry name" value="PDZ domain-like"/>
    <property type="match status" value="1"/>
</dbReference>
<evidence type="ECO:0000313" key="3">
    <source>
        <dbReference type="Proteomes" id="UP000541444"/>
    </source>
</evidence>
<dbReference type="SMART" id="SM00228">
    <property type="entry name" value="PDZ"/>
    <property type="match status" value="1"/>
</dbReference>
<dbReference type="CDD" id="cd06782">
    <property type="entry name" value="cpPDZ_CPP-like"/>
    <property type="match status" value="1"/>
</dbReference>
<dbReference type="FunFam" id="2.30.42.10:FF:000146">
    <property type="entry name" value="Carboxyl-terminal-processing peptidase 1, chloroplastic"/>
    <property type="match status" value="1"/>
</dbReference>
<feature type="domain" description="PDZ" evidence="1">
    <location>
        <begin position="82"/>
        <end position="152"/>
    </location>
</feature>
<dbReference type="GO" id="GO:0004175">
    <property type="term" value="F:endopeptidase activity"/>
    <property type="evidence" value="ECO:0007669"/>
    <property type="project" value="TreeGrafter"/>
</dbReference>
<dbReference type="Gene3D" id="3.30.750.44">
    <property type="match status" value="1"/>
</dbReference>
<dbReference type="InterPro" id="IPR036034">
    <property type="entry name" value="PDZ_sf"/>
</dbReference>
<evidence type="ECO:0000313" key="2">
    <source>
        <dbReference type="EMBL" id="KAF6156137.1"/>
    </source>
</evidence>
<keyword evidence="3" id="KW-1185">Reference proteome</keyword>
<protein>
    <recommendedName>
        <fullName evidence="1">PDZ domain-containing protein</fullName>
    </recommendedName>
</protein>
<dbReference type="EMBL" id="JACGCM010001377">
    <property type="protein sequence ID" value="KAF6156137.1"/>
    <property type="molecule type" value="Genomic_DNA"/>
</dbReference>
<evidence type="ECO:0000259" key="1">
    <source>
        <dbReference type="PROSITE" id="PS50106"/>
    </source>
</evidence>
<accession>A0A7J7MMT3</accession>
<dbReference type="Proteomes" id="UP000541444">
    <property type="component" value="Unassembled WGS sequence"/>
</dbReference>
<organism evidence="2 3">
    <name type="scientific">Kingdonia uniflora</name>
    <dbReference type="NCBI Taxonomy" id="39325"/>
    <lineage>
        <taxon>Eukaryota</taxon>
        <taxon>Viridiplantae</taxon>
        <taxon>Streptophyta</taxon>
        <taxon>Embryophyta</taxon>
        <taxon>Tracheophyta</taxon>
        <taxon>Spermatophyta</taxon>
        <taxon>Magnoliopsida</taxon>
        <taxon>Ranunculales</taxon>
        <taxon>Circaeasteraceae</taxon>
        <taxon>Kingdonia</taxon>
    </lineage>
</organism>
<dbReference type="InterPro" id="IPR041489">
    <property type="entry name" value="PDZ_6"/>
</dbReference>
<dbReference type="PROSITE" id="PS50106">
    <property type="entry name" value="PDZ"/>
    <property type="match status" value="1"/>
</dbReference>
<sequence>MSKSLDSILRILSGRSFSSILISFVDVTCEIGATMSEVGDAAFEVKDMILEVRDSSFKVEGMALEIGDASVDVKAVTFGDEFSKMARYDMSGIGINLREVPDDNGGIKLKVLGLILDGPAYNAGVRQGDEILSVNGVDVIGKSAFEVLSFLQGPNETFVTFEVQHGNCGPVKSIEVQRQIAARSPVFYRLEQMDNGTASVGYVRLKEFNALARKDLLTASVPSENVPTPPTAAKIYAKIVEKTRVFKFLIGLNPDFEDTHIFSDQSRRSPMPPISGIPLETSSMAVRYAYQVPPSVSSQTSYTSSLSLSPLPTTFGNFCPPRKKCDYCGKRGHLMTTCHALHGRPACYLPRPSQSSTYLSADSSALNSLAFSALSQDEINRFRQLLSMSSTPGTSHASNFASSNSIFASPTSPWTVDSGTTDNMTSMSSLFRSYDSSS</sequence>
<gene>
    <name evidence="2" type="ORF">GIB67_024107</name>
</gene>
<dbReference type="OrthoDB" id="43580at2759"/>
<dbReference type="Gene3D" id="2.30.42.10">
    <property type="match status" value="1"/>
</dbReference>
<dbReference type="InterPro" id="IPR001478">
    <property type="entry name" value="PDZ"/>
</dbReference>
<dbReference type="PANTHER" id="PTHR32060:SF31">
    <property type="entry name" value="CARBOXYL-TERMINAL-PROCESSING PEPTIDASE 1, CHLOROPLASTIC"/>
    <property type="match status" value="1"/>
</dbReference>
<reference evidence="2 3" key="1">
    <citation type="journal article" date="2020" name="IScience">
        <title>Genome Sequencing of the Endangered Kingdonia uniflora (Circaeasteraceae, Ranunculales) Reveals Potential Mechanisms of Evolutionary Specialization.</title>
        <authorList>
            <person name="Sun Y."/>
            <person name="Deng T."/>
            <person name="Zhang A."/>
            <person name="Moore M.J."/>
            <person name="Landis J.B."/>
            <person name="Lin N."/>
            <person name="Zhang H."/>
            <person name="Zhang X."/>
            <person name="Huang J."/>
            <person name="Zhang X."/>
            <person name="Sun H."/>
            <person name="Wang H."/>
        </authorList>
    </citation>
    <scope>NUCLEOTIDE SEQUENCE [LARGE SCALE GENOMIC DNA]</scope>
    <source>
        <strain evidence="2">TB1705</strain>
        <tissue evidence="2">Leaf</tissue>
    </source>
</reference>
<dbReference type="Gene3D" id="3.90.226.10">
    <property type="entry name" value="2-enoyl-CoA Hydratase, Chain A, domain 1"/>
    <property type="match status" value="1"/>
</dbReference>
<dbReference type="AlphaFoldDB" id="A0A7J7MMT3"/>
<dbReference type="PANTHER" id="PTHR32060">
    <property type="entry name" value="TAIL-SPECIFIC PROTEASE"/>
    <property type="match status" value="1"/>
</dbReference>
<proteinExistence type="predicted"/>